<dbReference type="AlphaFoldDB" id="A0A139GY88"/>
<comment type="caution">
    <text evidence="1">The sequence shown here is derived from an EMBL/GenBank/DDBJ whole genome shotgun (WGS) entry which is preliminary data.</text>
</comment>
<organism evidence="1 2">
    <name type="scientific">Pseudocercospora eumusae</name>
    <dbReference type="NCBI Taxonomy" id="321146"/>
    <lineage>
        <taxon>Eukaryota</taxon>
        <taxon>Fungi</taxon>
        <taxon>Dikarya</taxon>
        <taxon>Ascomycota</taxon>
        <taxon>Pezizomycotina</taxon>
        <taxon>Dothideomycetes</taxon>
        <taxon>Dothideomycetidae</taxon>
        <taxon>Mycosphaerellales</taxon>
        <taxon>Mycosphaerellaceae</taxon>
        <taxon>Pseudocercospora</taxon>
    </lineage>
</organism>
<proteinExistence type="predicted"/>
<protein>
    <submittedName>
        <fullName evidence="1">Uncharacterized protein</fullName>
    </submittedName>
</protein>
<evidence type="ECO:0000313" key="1">
    <source>
        <dbReference type="EMBL" id="KXS95146.1"/>
    </source>
</evidence>
<gene>
    <name evidence="1" type="ORF">AC578_5110</name>
</gene>
<evidence type="ECO:0000313" key="2">
    <source>
        <dbReference type="Proteomes" id="UP000070133"/>
    </source>
</evidence>
<dbReference type="OrthoDB" id="2148946at2759"/>
<dbReference type="EMBL" id="LFZN01000231">
    <property type="protein sequence ID" value="KXS95146.1"/>
    <property type="molecule type" value="Genomic_DNA"/>
</dbReference>
<keyword evidence="2" id="KW-1185">Reference proteome</keyword>
<dbReference type="Proteomes" id="UP000070133">
    <property type="component" value="Unassembled WGS sequence"/>
</dbReference>
<reference evidence="1 2" key="1">
    <citation type="submission" date="2015-07" db="EMBL/GenBank/DDBJ databases">
        <title>Comparative genomics of the Sigatoka disease complex on banana suggests a link between parallel evolutionary changes in Pseudocercospora fijiensis and Pseudocercospora eumusae and increased virulence on the banana host.</title>
        <authorList>
            <person name="Chang T.-C."/>
            <person name="Salvucci A."/>
            <person name="Crous P.W."/>
            <person name="Stergiopoulos I."/>
        </authorList>
    </citation>
    <scope>NUCLEOTIDE SEQUENCE [LARGE SCALE GENOMIC DNA]</scope>
    <source>
        <strain evidence="1 2">CBS 114824</strain>
    </source>
</reference>
<name>A0A139GY88_9PEZI</name>
<sequence>MQMQHLIIIKSGGERESSNKNNNKQKLIDAVISSSSKRRSIFVLPKKKEAKVSETVGPIRLQLRFQGQVDLVRQIGPAPRPALSGPLHIV</sequence>
<accession>A0A139GY88</accession>